<dbReference type="InterPro" id="IPR000866">
    <property type="entry name" value="AhpC/TSA"/>
</dbReference>
<evidence type="ECO:0000256" key="3">
    <source>
        <dbReference type="ARBA" id="ARBA00022968"/>
    </source>
</evidence>
<dbReference type="GO" id="GO:0016853">
    <property type="term" value="F:isomerase activity"/>
    <property type="evidence" value="ECO:0007669"/>
    <property type="project" value="UniProtKB-KW"/>
</dbReference>
<evidence type="ECO:0000256" key="1">
    <source>
        <dbReference type="ARBA" id="ARBA00004196"/>
    </source>
</evidence>
<gene>
    <name evidence="8" type="ORF">J2S59_001495</name>
</gene>
<dbReference type="SUPFAM" id="SSF52833">
    <property type="entry name" value="Thioredoxin-like"/>
    <property type="match status" value="1"/>
</dbReference>
<keyword evidence="6" id="KW-0732">Signal</keyword>
<keyword evidence="9" id="KW-1185">Reference proteome</keyword>
<feature type="chain" id="PRO_5045883547" evidence="6">
    <location>
        <begin position="30"/>
        <end position="203"/>
    </location>
</feature>
<keyword evidence="5" id="KW-0676">Redox-active center</keyword>
<evidence type="ECO:0000259" key="7">
    <source>
        <dbReference type="PROSITE" id="PS51352"/>
    </source>
</evidence>
<feature type="signal peptide" evidence="6">
    <location>
        <begin position="1"/>
        <end position="29"/>
    </location>
</feature>
<keyword evidence="8" id="KW-0413">Isomerase</keyword>
<keyword evidence="3" id="KW-0812">Transmembrane</keyword>
<evidence type="ECO:0000256" key="4">
    <source>
        <dbReference type="ARBA" id="ARBA00023157"/>
    </source>
</evidence>
<protein>
    <submittedName>
        <fullName evidence="8">Thiol-disulfide isomerase/thioredoxin</fullName>
    </submittedName>
</protein>
<dbReference type="EMBL" id="JAUSQM010000001">
    <property type="protein sequence ID" value="MDP9821686.1"/>
    <property type="molecule type" value="Genomic_DNA"/>
</dbReference>
<evidence type="ECO:0000256" key="6">
    <source>
        <dbReference type="SAM" id="SignalP"/>
    </source>
</evidence>
<dbReference type="PROSITE" id="PS51352">
    <property type="entry name" value="THIOREDOXIN_2"/>
    <property type="match status" value="1"/>
</dbReference>
<dbReference type="InterPro" id="IPR013766">
    <property type="entry name" value="Thioredoxin_domain"/>
</dbReference>
<sequence>MRSRLRSTNNRGRSTGTWAGALLAALLLAGCTGDAELQSGGEQGFVSANGAVSRAAVDEREKPGRVVEGETLEGEAVSLEDYAGQVVVLNIWGSWCGPCIREAPHLVEAAEELQGPDVAFLGINTRDLSRDPALAFERKHDIPYPSLYDPAGEVLLAFRSTIPPSSIPSTLIVDREGRIAARVLGEVTASTLVGLVEDVLSDG</sequence>
<comment type="caution">
    <text evidence="8">The sequence shown here is derived from an EMBL/GenBank/DDBJ whole genome shotgun (WGS) entry which is preliminary data.</text>
</comment>
<evidence type="ECO:0000313" key="9">
    <source>
        <dbReference type="Proteomes" id="UP001240447"/>
    </source>
</evidence>
<dbReference type="Proteomes" id="UP001240447">
    <property type="component" value="Unassembled WGS sequence"/>
</dbReference>
<keyword evidence="4" id="KW-1015">Disulfide bond</keyword>
<evidence type="ECO:0000256" key="2">
    <source>
        <dbReference type="ARBA" id="ARBA00022748"/>
    </source>
</evidence>
<proteinExistence type="predicted"/>
<dbReference type="Pfam" id="PF00578">
    <property type="entry name" value="AhpC-TSA"/>
    <property type="match status" value="1"/>
</dbReference>
<feature type="domain" description="Thioredoxin" evidence="7">
    <location>
        <begin position="56"/>
        <end position="201"/>
    </location>
</feature>
<evidence type="ECO:0000313" key="8">
    <source>
        <dbReference type="EMBL" id="MDP9821686.1"/>
    </source>
</evidence>
<organism evidence="8 9">
    <name type="scientific">Nocardioides massiliensis</name>
    <dbReference type="NCBI Taxonomy" id="1325935"/>
    <lineage>
        <taxon>Bacteria</taxon>
        <taxon>Bacillati</taxon>
        <taxon>Actinomycetota</taxon>
        <taxon>Actinomycetes</taxon>
        <taxon>Propionibacteriales</taxon>
        <taxon>Nocardioidaceae</taxon>
        <taxon>Nocardioides</taxon>
    </lineage>
</organism>
<comment type="subcellular location">
    <subcellularLocation>
        <location evidence="1">Cell envelope</location>
    </subcellularLocation>
</comment>
<name>A0ABT9NMY5_9ACTN</name>
<dbReference type="PANTHER" id="PTHR42852">
    <property type="entry name" value="THIOL:DISULFIDE INTERCHANGE PROTEIN DSBE"/>
    <property type="match status" value="1"/>
</dbReference>
<dbReference type="PANTHER" id="PTHR42852:SF6">
    <property type="entry name" value="THIOL:DISULFIDE INTERCHANGE PROTEIN DSBE"/>
    <property type="match status" value="1"/>
</dbReference>
<dbReference type="PROSITE" id="PS51257">
    <property type="entry name" value="PROKAR_LIPOPROTEIN"/>
    <property type="match status" value="1"/>
</dbReference>
<dbReference type="RefSeq" id="WP_306824970.1">
    <property type="nucleotide sequence ID" value="NZ_JAUSQM010000001.1"/>
</dbReference>
<reference evidence="8 9" key="1">
    <citation type="submission" date="2023-07" db="EMBL/GenBank/DDBJ databases">
        <title>Sequencing the genomes of 1000 actinobacteria strains.</title>
        <authorList>
            <person name="Klenk H.-P."/>
        </authorList>
    </citation>
    <scope>NUCLEOTIDE SEQUENCE [LARGE SCALE GENOMIC DNA]</scope>
    <source>
        <strain evidence="8 9">GD13</strain>
    </source>
</reference>
<accession>A0ABT9NMY5</accession>
<evidence type="ECO:0000256" key="5">
    <source>
        <dbReference type="ARBA" id="ARBA00023284"/>
    </source>
</evidence>
<keyword evidence="2" id="KW-0201">Cytochrome c-type biogenesis</keyword>
<dbReference type="CDD" id="cd02966">
    <property type="entry name" value="TlpA_like_family"/>
    <property type="match status" value="1"/>
</dbReference>
<keyword evidence="3" id="KW-0735">Signal-anchor</keyword>
<dbReference type="Gene3D" id="3.40.30.10">
    <property type="entry name" value="Glutaredoxin"/>
    <property type="match status" value="1"/>
</dbReference>
<dbReference type="InterPro" id="IPR036249">
    <property type="entry name" value="Thioredoxin-like_sf"/>
</dbReference>
<dbReference type="InterPro" id="IPR050553">
    <property type="entry name" value="Thioredoxin_ResA/DsbE_sf"/>
</dbReference>